<feature type="domain" description="Guanylate cyclase" evidence="1">
    <location>
        <begin position="42"/>
        <end position="168"/>
    </location>
</feature>
<dbReference type="InterPro" id="IPR050697">
    <property type="entry name" value="Adenylyl/Guanylyl_Cyclase_3/4"/>
</dbReference>
<accession>A0ABY6HYF1</accession>
<keyword evidence="3" id="KW-1185">Reference proteome</keyword>
<dbReference type="Gene3D" id="3.30.70.1230">
    <property type="entry name" value="Nucleotide cyclase"/>
    <property type="match status" value="1"/>
</dbReference>
<evidence type="ECO:0000313" key="3">
    <source>
        <dbReference type="Proteomes" id="UP001208689"/>
    </source>
</evidence>
<protein>
    <recommendedName>
        <fullName evidence="1">Guanylate cyclase domain-containing protein</fullName>
    </recommendedName>
</protein>
<dbReference type="InterPro" id="IPR029787">
    <property type="entry name" value="Nucleotide_cyclase"/>
</dbReference>
<proteinExistence type="predicted"/>
<dbReference type="PROSITE" id="PS50125">
    <property type="entry name" value="GUANYLATE_CYCLASE_2"/>
    <property type="match status" value="1"/>
</dbReference>
<dbReference type="EMBL" id="CP104013">
    <property type="protein sequence ID" value="UYP48565.1"/>
    <property type="molecule type" value="Genomic_DNA"/>
</dbReference>
<dbReference type="Pfam" id="PF00211">
    <property type="entry name" value="Guanylate_cyc"/>
    <property type="match status" value="1"/>
</dbReference>
<gene>
    <name evidence="2" type="ORF">NEF87_004850</name>
</gene>
<name>A0ABY6HYF1_9ARCH</name>
<sequence>MVDKQVLNKFLNKRKNPGKKNSNHFPNIDEMAIGERRTLKAAILVLDIANSSKLEENEFIRYVSPFLHMVFHIVNEKKGIVDKYTGDGAMISFCDKNQPDELACENALNAALEMSQLLIVLKKEHKFPDLKIRIGIDFGLIKVEKIGLKTKPQLIIVGRPAITAKRLESIGKKHATFDQNSTICIGSDIFHLLSAKRKNNSKIIIPPFPYCNYLKGVKSHFGQKSPYKIYEFQGRYR</sequence>
<reference evidence="2" key="1">
    <citation type="submission" date="2022-09" db="EMBL/GenBank/DDBJ databases">
        <title>Actin cytoskeleton and complex cell architecture in an #Asgard archaeon.</title>
        <authorList>
            <person name="Ponce Toledo R.I."/>
            <person name="Schleper C."/>
            <person name="Rodrigues Oliveira T."/>
            <person name="Wollweber F."/>
            <person name="Xu J."/>
            <person name="Rittmann S."/>
            <person name="Klingl A."/>
            <person name="Pilhofer M."/>
        </authorList>
    </citation>
    <scope>NUCLEOTIDE SEQUENCE</scope>
    <source>
        <strain evidence="2">B-35</strain>
    </source>
</reference>
<evidence type="ECO:0000313" key="2">
    <source>
        <dbReference type="EMBL" id="UYP48565.1"/>
    </source>
</evidence>
<dbReference type="Proteomes" id="UP001208689">
    <property type="component" value="Chromosome"/>
</dbReference>
<dbReference type="PANTHER" id="PTHR43081:SF1">
    <property type="entry name" value="ADENYLATE CYCLASE, TERMINAL-DIFFERENTIATION SPECIFIC"/>
    <property type="match status" value="1"/>
</dbReference>
<evidence type="ECO:0000259" key="1">
    <source>
        <dbReference type="PROSITE" id="PS50125"/>
    </source>
</evidence>
<organism evidence="2 3">
    <name type="scientific">Candidatus Lokiarchaeum ossiferum</name>
    <dbReference type="NCBI Taxonomy" id="2951803"/>
    <lineage>
        <taxon>Archaea</taxon>
        <taxon>Promethearchaeati</taxon>
        <taxon>Promethearchaeota</taxon>
        <taxon>Promethearchaeia</taxon>
        <taxon>Promethearchaeales</taxon>
        <taxon>Promethearchaeaceae</taxon>
        <taxon>Candidatus Lokiarchaeum</taxon>
    </lineage>
</organism>
<dbReference type="CDD" id="cd07302">
    <property type="entry name" value="CHD"/>
    <property type="match status" value="1"/>
</dbReference>
<dbReference type="PANTHER" id="PTHR43081">
    <property type="entry name" value="ADENYLATE CYCLASE, TERMINAL-DIFFERENTIATION SPECIFIC-RELATED"/>
    <property type="match status" value="1"/>
</dbReference>
<dbReference type="SUPFAM" id="SSF55073">
    <property type="entry name" value="Nucleotide cyclase"/>
    <property type="match status" value="1"/>
</dbReference>
<dbReference type="InterPro" id="IPR001054">
    <property type="entry name" value="A/G_cyclase"/>
</dbReference>